<dbReference type="EMBL" id="JAUHHV010000007">
    <property type="protein sequence ID" value="KAK1419755.1"/>
    <property type="molecule type" value="Genomic_DNA"/>
</dbReference>
<protein>
    <recommendedName>
        <fullName evidence="16">Receptor-like serine/threonine-protein kinase</fullName>
        <ecNumber evidence="16">2.7.11.1</ecNumber>
    </recommendedName>
</protein>
<comment type="catalytic activity">
    <reaction evidence="14 16">
        <text>L-threonyl-[protein] + ATP = O-phospho-L-threonyl-[protein] + ADP + H(+)</text>
        <dbReference type="Rhea" id="RHEA:46608"/>
        <dbReference type="Rhea" id="RHEA-COMP:11060"/>
        <dbReference type="Rhea" id="RHEA-COMP:11605"/>
        <dbReference type="ChEBI" id="CHEBI:15378"/>
        <dbReference type="ChEBI" id="CHEBI:30013"/>
        <dbReference type="ChEBI" id="CHEBI:30616"/>
        <dbReference type="ChEBI" id="CHEBI:61977"/>
        <dbReference type="ChEBI" id="CHEBI:456216"/>
        <dbReference type="EC" id="2.7.11.1"/>
    </reaction>
</comment>
<evidence type="ECO:0000256" key="6">
    <source>
        <dbReference type="ARBA" id="ARBA00022741"/>
    </source>
</evidence>
<dbReference type="SUPFAM" id="SSF56112">
    <property type="entry name" value="Protein kinase-like (PK-like)"/>
    <property type="match status" value="2"/>
</dbReference>
<evidence type="ECO:0000256" key="16">
    <source>
        <dbReference type="PIRNR" id="PIRNR000641"/>
    </source>
</evidence>
<dbReference type="SMART" id="SM00108">
    <property type="entry name" value="B_lectin"/>
    <property type="match status" value="1"/>
</dbReference>
<evidence type="ECO:0000256" key="10">
    <source>
        <dbReference type="ARBA" id="ARBA00023136"/>
    </source>
</evidence>
<evidence type="ECO:0000256" key="11">
    <source>
        <dbReference type="ARBA" id="ARBA00023157"/>
    </source>
</evidence>
<dbReference type="InterPro" id="IPR001480">
    <property type="entry name" value="Bulb-type_lectin_dom"/>
</dbReference>
<feature type="transmembrane region" description="Helical" evidence="18">
    <location>
        <begin position="470"/>
        <end position="495"/>
    </location>
</feature>
<dbReference type="InterPro" id="IPR024171">
    <property type="entry name" value="SRK-like_kinase"/>
</dbReference>
<dbReference type="PANTHER" id="PTHR47976">
    <property type="entry name" value="G-TYPE LECTIN S-RECEPTOR-LIKE SERINE/THREONINE-PROTEIN KINASE SD2-5"/>
    <property type="match status" value="1"/>
</dbReference>
<dbReference type="Gene3D" id="2.90.10.30">
    <property type="match status" value="1"/>
</dbReference>
<dbReference type="Gene3D" id="3.30.200.20">
    <property type="entry name" value="Phosphorylase Kinase, domain 1"/>
    <property type="match status" value="1"/>
</dbReference>
<keyword evidence="9 18" id="KW-1133">Transmembrane helix</keyword>
<dbReference type="EC" id="2.7.11.1" evidence="16"/>
<dbReference type="InterPro" id="IPR051343">
    <property type="entry name" value="G-type_lectin_kinases/EP1-like"/>
</dbReference>
<keyword evidence="4 18" id="KW-0812">Transmembrane</keyword>
<dbReference type="AlphaFoldDB" id="A0AAD8KHL2"/>
<comment type="subcellular location">
    <subcellularLocation>
        <location evidence="1">Membrane</location>
        <topology evidence="1">Single-pass membrane protein</topology>
    </subcellularLocation>
</comment>
<keyword evidence="21" id="KW-1185">Reference proteome</keyword>
<evidence type="ECO:0000256" key="8">
    <source>
        <dbReference type="ARBA" id="ARBA00022840"/>
    </source>
</evidence>
<evidence type="ECO:0000256" key="1">
    <source>
        <dbReference type="ARBA" id="ARBA00004167"/>
    </source>
</evidence>
<dbReference type="PROSITE" id="PS00107">
    <property type="entry name" value="PROTEIN_KINASE_ATP"/>
    <property type="match status" value="1"/>
</dbReference>
<dbReference type="FunFam" id="2.90.10.30:FF:000003">
    <property type="entry name" value="Os04g0303100 protein"/>
    <property type="match status" value="1"/>
</dbReference>
<sequence>MRVPSICCYCFALFLIFNYYSTTAQLFDYPTANLSTTWTNIETFPYSIDFIDGSTIRTILLRGWFGPRFACGFYCNGACTSYLFAVFIVQTNSGGGITLPAIGFPQVVWSANRDRPVSNGAILNLTATGELVLQDVDGSVVWTTNTTGKFVVGLNLTDDGNLVLFDDSNSIVWQSFDYPTDCLVPGQRLFQGQQLIPSVSSTNWTAQKGLFSLQVTDKGLFAYVGSNPPQVYYNYSVVSGNDTKNKGRRYVRFLNGSLSLFLSSVEPSKPDDVISIKQASSAQYIKLMPDGHLQVFEWQPRWLMVGDLLNGFLSECEYPMACGRYGICSGYKRCTCPISSSSGIDYFRVVNDQQLNLGCSEITPLTCDATQDQALLALENVTTFNILADMERVDIDTCKQACVNNCSCKAALFQYGSNSSVGDCYLPFELFTMMNVNPDVIHRNASAFIKVQNVRSLPSASTSGSPESNLGVILGSTTGSVVFLLGVIGFFIYTIHKRRQDGQMEEEFIGEVPGMPTRFSHEQLETATQNFNKKLGEGGFGAVFEGTLQDDSKIAVKCLEGLGQINKSFLAEVQSIGSIHHMLCGRKNFDRSLPEESWHLLGVLQNCWKQQTLQDMVDKFSEDMQTHGLEVVEMIKVASWCLQYDFTNRPSMSTVVKVLEGVMKVESSLDYNFTDPRHQNTRLEHDKDMTPLMASVLSGPR</sequence>
<dbReference type="InterPro" id="IPR036426">
    <property type="entry name" value="Bulb-type_lectin_dom_sf"/>
</dbReference>
<evidence type="ECO:0000313" key="20">
    <source>
        <dbReference type="EMBL" id="KAK1419755.1"/>
    </source>
</evidence>
<evidence type="ECO:0000256" key="4">
    <source>
        <dbReference type="ARBA" id="ARBA00022692"/>
    </source>
</evidence>
<dbReference type="PANTHER" id="PTHR47976:SF30">
    <property type="entry name" value="RECEPTOR-LIKE SERINE_THREONINE-PROTEIN KINASE"/>
    <property type="match status" value="1"/>
</dbReference>
<dbReference type="FunFam" id="2.90.10.10:FF:000039">
    <property type="entry name" value="G-type lectin S-receptor-like serine/threonine-protein kinase SD2-5"/>
    <property type="match status" value="1"/>
</dbReference>
<evidence type="ECO:0000256" key="2">
    <source>
        <dbReference type="ARBA" id="ARBA00022527"/>
    </source>
</evidence>
<dbReference type="PIRSF" id="PIRSF000641">
    <property type="entry name" value="SRK"/>
    <property type="match status" value="1"/>
</dbReference>
<evidence type="ECO:0000256" key="18">
    <source>
        <dbReference type="SAM" id="Phobius"/>
    </source>
</evidence>
<dbReference type="PROSITE" id="PS50927">
    <property type="entry name" value="BULB_LECTIN"/>
    <property type="match status" value="1"/>
</dbReference>
<proteinExistence type="inferred from homology"/>
<reference evidence="20" key="1">
    <citation type="journal article" date="2023" name="bioRxiv">
        <title>Improved chromosome-level genome assembly for marigold (Tagetes erecta).</title>
        <authorList>
            <person name="Jiang F."/>
            <person name="Yuan L."/>
            <person name="Wang S."/>
            <person name="Wang H."/>
            <person name="Xu D."/>
            <person name="Wang A."/>
            <person name="Fan W."/>
        </authorList>
    </citation>
    <scope>NUCLEOTIDE SEQUENCE</scope>
    <source>
        <strain evidence="20">WSJ</strain>
        <tissue evidence="20">Leaf</tissue>
    </source>
</reference>
<name>A0AAD8KHL2_TARER</name>
<dbReference type="Gene3D" id="1.10.510.10">
    <property type="entry name" value="Transferase(Phosphotransferase) domain 1"/>
    <property type="match status" value="1"/>
</dbReference>
<dbReference type="GO" id="GO:0005524">
    <property type="term" value="F:ATP binding"/>
    <property type="evidence" value="ECO:0007669"/>
    <property type="project" value="UniProtKB-UniRule"/>
</dbReference>
<evidence type="ECO:0000256" key="15">
    <source>
        <dbReference type="ARBA" id="ARBA00048679"/>
    </source>
</evidence>
<keyword evidence="12" id="KW-0675">Receptor</keyword>
<gene>
    <name evidence="20" type="ORF">QVD17_29065</name>
</gene>
<comment type="caution">
    <text evidence="20">The sequence shown here is derived from an EMBL/GenBank/DDBJ whole genome shotgun (WGS) entry which is preliminary data.</text>
</comment>
<keyword evidence="7 16" id="KW-0418">Kinase</keyword>
<organism evidence="20 21">
    <name type="scientific">Tagetes erecta</name>
    <name type="common">African marigold</name>
    <dbReference type="NCBI Taxonomy" id="13708"/>
    <lineage>
        <taxon>Eukaryota</taxon>
        <taxon>Viridiplantae</taxon>
        <taxon>Streptophyta</taxon>
        <taxon>Embryophyta</taxon>
        <taxon>Tracheophyta</taxon>
        <taxon>Spermatophyta</taxon>
        <taxon>Magnoliopsida</taxon>
        <taxon>eudicotyledons</taxon>
        <taxon>Gunneridae</taxon>
        <taxon>Pentapetalae</taxon>
        <taxon>asterids</taxon>
        <taxon>campanulids</taxon>
        <taxon>Asterales</taxon>
        <taxon>Asteraceae</taxon>
        <taxon>Asteroideae</taxon>
        <taxon>Heliantheae alliance</taxon>
        <taxon>Tageteae</taxon>
        <taxon>Tagetes</taxon>
    </lineage>
</organism>
<comment type="similarity">
    <text evidence="16">Belongs to the protein kinase superfamily. Ser/Thr protein kinase family.</text>
</comment>
<keyword evidence="8 16" id="KW-0067">ATP-binding</keyword>
<feature type="domain" description="Bulb-type lectin" evidence="19">
    <location>
        <begin position="41"/>
        <end position="177"/>
    </location>
</feature>
<dbReference type="CDD" id="cd00028">
    <property type="entry name" value="B_lectin"/>
    <property type="match status" value="1"/>
</dbReference>
<dbReference type="SUPFAM" id="SSF51110">
    <property type="entry name" value="alpha-D-mannose-specific plant lectins"/>
    <property type="match status" value="1"/>
</dbReference>
<feature type="binding site" evidence="17">
    <location>
        <position position="557"/>
    </location>
    <ligand>
        <name>ATP</name>
        <dbReference type="ChEBI" id="CHEBI:30616"/>
    </ligand>
</feature>
<dbReference type="InterPro" id="IPR011009">
    <property type="entry name" value="Kinase-like_dom_sf"/>
</dbReference>
<dbReference type="GO" id="GO:0004674">
    <property type="term" value="F:protein serine/threonine kinase activity"/>
    <property type="evidence" value="ECO:0007669"/>
    <property type="project" value="UniProtKB-KW"/>
</dbReference>
<dbReference type="InterPro" id="IPR017441">
    <property type="entry name" value="Protein_kinase_ATP_BS"/>
</dbReference>
<comment type="catalytic activity">
    <reaction evidence="15 16">
        <text>L-seryl-[protein] + ATP = O-phospho-L-seryl-[protein] + ADP + H(+)</text>
        <dbReference type="Rhea" id="RHEA:17989"/>
        <dbReference type="Rhea" id="RHEA-COMP:9863"/>
        <dbReference type="Rhea" id="RHEA-COMP:11604"/>
        <dbReference type="ChEBI" id="CHEBI:15378"/>
        <dbReference type="ChEBI" id="CHEBI:29999"/>
        <dbReference type="ChEBI" id="CHEBI:30616"/>
        <dbReference type="ChEBI" id="CHEBI:83421"/>
        <dbReference type="ChEBI" id="CHEBI:456216"/>
        <dbReference type="EC" id="2.7.11.1"/>
    </reaction>
</comment>
<accession>A0AAD8KHL2</accession>
<evidence type="ECO:0000259" key="19">
    <source>
        <dbReference type="PROSITE" id="PS50927"/>
    </source>
</evidence>
<keyword evidence="13" id="KW-0325">Glycoprotein</keyword>
<keyword evidence="11" id="KW-1015">Disulfide bond</keyword>
<evidence type="ECO:0000256" key="12">
    <source>
        <dbReference type="ARBA" id="ARBA00023170"/>
    </source>
</evidence>
<evidence type="ECO:0000256" key="3">
    <source>
        <dbReference type="ARBA" id="ARBA00022679"/>
    </source>
</evidence>
<evidence type="ECO:0000256" key="5">
    <source>
        <dbReference type="ARBA" id="ARBA00022729"/>
    </source>
</evidence>
<evidence type="ECO:0000256" key="17">
    <source>
        <dbReference type="PROSITE-ProRule" id="PRU10141"/>
    </source>
</evidence>
<keyword evidence="3 16" id="KW-0808">Transferase</keyword>
<evidence type="ECO:0000256" key="14">
    <source>
        <dbReference type="ARBA" id="ARBA00047899"/>
    </source>
</evidence>
<keyword evidence="6 16" id="KW-0547">Nucleotide-binding</keyword>
<keyword evidence="2 16" id="KW-0723">Serine/threonine-protein kinase</keyword>
<dbReference type="GO" id="GO:0016020">
    <property type="term" value="C:membrane"/>
    <property type="evidence" value="ECO:0007669"/>
    <property type="project" value="UniProtKB-SubCell"/>
</dbReference>
<dbReference type="Proteomes" id="UP001229421">
    <property type="component" value="Unassembled WGS sequence"/>
</dbReference>
<evidence type="ECO:0000256" key="7">
    <source>
        <dbReference type="ARBA" id="ARBA00022777"/>
    </source>
</evidence>
<dbReference type="Pfam" id="PF01453">
    <property type="entry name" value="B_lectin"/>
    <property type="match status" value="1"/>
</dbReference>
<keyword evidence="5" id="KW-0732">Signal</keyword>
<keyword evidence="10 18" id="KW-0472">Membrane</keyword>
<evidence type="ECO:0000256" key="9">
    <source>
        <dbReference type="ARBA" id="ARBA00022989"/>
    </source>
</evidence>
<evidence type="ECO:0000256" key="13">
    <source>
        <dbReference type="ARBA" id="ARBA00023180"/>
    </source>
</evidence>
<evidence type="ECO:0000313" key="21">
    <source>
        <dbReference type="Proteomes" id="UP001229421"/>
    </source>
</evidence>